<organism evidence="4">
    <name type="scientific">Zeugodacus cucurbitae</name>
    <name type="common">Melon fruit fly</name>
    <name type="synonym">Bactrocera cucurbitae</name>
    <dbReference type="NCBI Taxonomy" id="28588"/>
    <lineage>
        <taxon>Eukaryota</taxon>
        <taxon>Metazoa</taxon>
        <taxon>Ecdysozoa</taxon>
        <taxon>Arthropoda</taxon>
        <taxon>Hexapoda</taxon>
        <taxon>Insecta</taxon>
        <taxon>Pterygota</taxon>
        <taxon>Neoptera</taxon>
        <taxon>Endopterygota</taxon>
        <taxon>Diptera</taxon>
        <taxon>Brachycera</taxon>
        <taxon>Muscomorpha</taxon>
        <taxon>Tephritoidea</taxon>
        <taxon>Tephritidae</taxon>
        <taxon>Zeugodacus</taxon>
        <taxon>Zeugodacus</taxon>
    </lineage>
</organism>
<name>A0A0A1WE94_ZEUCU</name>
<accession>A0A0A1WE94</accession>
<reference evidence="4" key="2">
    <citation type="journal article" date="2015" name="Gigascience">
        <title>Reconstructing a comprehensive transcriptome assembly of a white-pupal translocated strain of the pest fruit fly Bactrocera cucurbitae.</title>
        <authorList>
            <person name="Sim S.B."/>
            <person name="Calla B."/>
            <person name="Hall B."/>
            <person name="DeRego T."/>
            <person name="Geib S.M."/>
        </authorList>
    </citation>
    <scope>NUCLEOTIDE SEQUENCE</scope>
</reference>
<dbReference type="InterPro" id="IPR029026">
    <property type="entry name" value="tRNA_m1G_MTases_N"/>
</dbReference>
<dbReference type="GO" id="GO:0016423">
    <property type="term" value="F:tRNA (guanine) methyltransferase activity"/>
    <property type="evidence" value="ECO:0007669"/>
    <property type="project" value="InterPro"/>
</dbReference>
<dbReference type="AlphaFoldDB" id="A0A0A1WE94"/>
<reference evidence="4" key="1">
    <citation type="submission" date="2014-11" db="EMBL/GenBank/DDBJ databases">
        <authorList>
            <person name="Geib S."/>
        </authorList>
    </citation>
    <scope>NUCLEOTIDE SEQUENCE</scope>
</reference>
<evidence type="ECO:0000256" key="1">
    <source>
        <dbReference type="ARBA" id="ARBA00022603"/>
    </source>
</evidence>
<proteinExistence type="predicted"/>
<protein>
    <submittedName>
        <fullName evidence="4">Probable methyltransferase TARBP1</fullName>
    </submittedName>
</protein>
<dbReference type="PANTHER" id="PTHR12029">
    <property type="entry name" value="RNA METHYLTRANSFERASE"/>
    <property type="match status" value="1"/>
</dbReference>
<feature type="domain" description="tRNA/rRNA methyltransferase SpoU type" evidence="3">
    <location>
        <begin position="1042"/>
        <end position="1184"/>
    </location>
</feature>
<dbReference type="SUPFAM" id="SSF75217">
    <property type="entry name" value="alpha/beta knot"/>
    <property type="match status" value="1"/>
</dbReference>
<keyword evidence="1 4" id="KW-0489">Methyltransferase</keyword>
<dbReference type="InterPro" id="IPR029028">
    <property type="entry name" value="Alpha/beta_knot_MTases"/>
</dbReference>
<dbReference type="GO" id="GO:0030488">
    <property type="term" value="P:tRNA methylation"/>
    <property type="evidence" value="ECO:0007669"/>
    <property type="project" value="InterPro"/>
</dbReference>
<sequence length="1200" mass="138265">MSALGKSQYMEIPYVALSVQLKAIEEELKTSNTKNETLTPEINISKLSHAIRIEIESGHTIDVNDYFQRMLKLYYQDEIPLKHIVRIIYQVVKELSKEKCPRGSKLVLTSEWAYLLVELLFSNSWSRSLILDVIFCLKIYSRSYNEVGIVNRLWHTLLENLKGNGDISITSTYVLIQFFDDFSTIINDFKDRYDIEQFISKLLLSDGREERKAALYLIKAKNYTSTDLTEQRFWISFITVLENLEENQSHLILPSLDHIKKNDFQKAGWKMWLDIIYLKILAHQNILVTRWALEYIIQTFSCSDISPNVLCQFVRASNNTSLYNYEGYFLPTNTVKQFLSGDVVRFVEIMAEVNLKSVPLHFWLSHIIECKSISNLISNKLLLKIAARVRVLQNPFIRFKCIQLCEDTFSNAISCMTMTEYIVLIESLYNITDPFNNFPTFCIKLKHCLENGDSLSLTERFYEIVTNNLNGELIFDHSGLKHVKDVEKTEEIKSYKSSLLNGIVDCLWNKNEADRNDLNWLLFMLVFELENPEIVQNICQTFWNLRLYEYIGSPYEVLSDEIISKLTCGKNTEAFVRRKFPDFFIKEYITDTVKLYNINEKIEDILTTGSHKTLLKVSKLLISNSKAVDECIIDTLLGVLKRFSRMASLCYVVTENLFNYFKNAYSLNHLKEYADRIIHTDTENIGICAAVLDSGVILKKETYIDGIMMGEINFGDARVEEMYCLETCERKYLRLHQLRLRYISSLPIDYKPIILTELLNKLEVLSSKKPRYFENSVEHRLKMRISNAVISLMTQSKGESTCSEIILSLLLNHNNQLNITYIYELLVAICISNGDIIFEKLNDVTKHTPSQQVSIISIVYCYIVLNQTTLPKDYRNVVINKLLPLTMGPHFQTRLYAQLVIYKILENSKCGVETLISNQFFNLQEAIALAIGSQLNELLNDVRLLLPHIYIDDAKKCFDNLMFITMAPVDEYESNLDFKKYETSRHIFSKKKRIFSKQSHTSEQAVFPSTNVINIQRKMNPESVLCTMSSIAEAETLVHSDMFVVASLIDKIPNIGGIARSCEVLGIRNLVLSSGKLTERDDFKSVSMTAEKNLNIYEVPRPNLEDFLKDKHEDGFNIIGAEQTVASQNLIGFTFPRKCVLVLGHEKEGIPSNILGFLDYTIEIPQFGLLRSLNVHVTGALFMWEYCKQHIVGSSGTTLL</sequence>
<dbReference type="InterPro" id="IPR045330">
    <property type="entry name" value="TRM3/TARBP1"/>
</dbReference>
<evidence type="ECO:0000256" key="2">
    <source>
        <dbReference type="ARBA" id="ARBA00022679"/>
    </source>
</evidence>
<evidence type="ECO:0000259" key="3">
    <source>
        <dbReference type="Pfam" id="PF00588"/>
    </source>
</evidence>
<dbReference type="CDD" id="cd18091">
    <property type="entry name" value="SpoU-like_TRM3-like"/>
    <property type="match status" value="1"/>
</dbReference>
<dbReference type="PANTHER" id="PTHR12029:SF11">
    <property type="entry name" value="METHYLTRANSFERASE TARBP1-RELATED"/>
    <property type="match status" value="1"/>
</dbReference>
<gene>
    <name evidence="4" type="primary">TARBP1</name>
    <name evidence="4" type="ORF">g.7641</name>
</gene>
<dbReference type="InterPro" id="IPR001537">
    <property type="entry name" value="SpoU_MeTrfase"/>
</dbReference>
<dbReference type="Gene3D" id="3.40.1280.10">
    <property type="match status" value="1"/>
</dbReference>
<evidence type="ECO:0000313" key="4">
    <source>
        <dbReference type="EMBL" id="JAC96737.1"/>
    </source>
</evidence>
<keyword evidence="2 4" id="KW-0808">Transferase</keyword>
<dbReference type="GO" id="GO:0003723">
    <property type="term" value="F:RNA binding"/>
    <property type="evidence" value="ECO:0007669"/>
    <property type="project" value="InterPro"/>
</dbReference>
<dbReference type="EMBL" id="GBXI01017554">
    <property type="protein sequence ID" value="JAC96737.1"/>
    <property type="molecule type" value="Transcribed_RNA"/>
</dbReference>
<dbReference type="InterPro" id="IPR044748">
    <property type="entry name" value="Trm3/TARBP1_C"/>
</dbReference>
<dbReference type="Pfam" id="PF00588">
    <property type="entry name" value="SpoU_methylase"/>
    <property type="match status" value="1"/>
</dbReference>